<keyword evidence="2" id="KW-1185">Reference proteome</keyword>
<organism evidence="1 2">
    <name type="scientific">Coprinellus micaceus</name>
    <name type="common">Glistening ink-cap mushroom</name>
    <name type="synonym">Coprinus micaceus</name>
    <dbReference type="NCBI Taxonomy" id="71717"/>
    <lineage>
        <taxon>Eukaryota</taxon>
        <taxon>Fungi</taxon>
        <taxon>Dikarya</taxon>
        <taxon>Basidiomycota</taxon>
        <taxon>Agaricomycotina</taxon>
        <taxon>Agaricomycetes</taxon>
        <taxon>Agaricomycetidae</taxon>
        <taxon>Agaricales</taxon>
        <taxon>Agaricineae</taxon>
        <taxon>Psathyrellaceae</taxon>
        <taxon>Coprinellus</taxon>
    </lineage>
</organism>
<reference evidence="1 2" key="1">
    <citation type="journal article" date="2019" name="Nat. Ecol. Evol.">
        <title>Megaphylogeny resolves global patterns of mushroom evolution.</title>
        <authorList>
            <person name="Varga T."/>
            <person name="Krizsan K."/>
            <person name="Foldi C."/>
            <person name="Dima B."/>
            <person name="Sanchez-Garcia M."/>
            <person name="Sanchez-Ramirez S."/>
            <person name="Szollosi G.J."/>
            <person name="Szarkandi J.G."/>
            <person name="Papp V."/>
            <person name="Albert L."/>
            <person name="Andreopoulos W."/>
            <person name="Angelini C."/>
            <person name="Antonin V."/>
            <person name="Barry K.W."/>
            <person name="Bougher N.L."/>
            <person name="Buchanan P."/>
            <person name="Buyck B."/>
            <person name="Bense V."/>
            <person name="Catcheside P."/>
            <person name="Chovatia M."/>
            <person name="Cooper J."/>
            <person name="Damon W."/>
            <person name="Desjardin D."/>
            <person name="Finy P."/>
            <person name="Geml J."/>
            <person name="Haridas S."/>
            <person name="Hughes K."/>
            <person name="Justo A."/>
            <person name="Karasinski D."/>
            <person name="Kautmanova I."/>
            <person name="Kiss B."/>
            <person name="Kocsube S."/>
            <person name="Kotiranta H."/>
            <person name="LaButti K.M."/>
            <person name="Lechner B.E."/>
            <person name="Liimatainen K."/>
            <person name="Lipzen A."/>
            <person name="Lukacs Z."/>
            <person name="Mihaltcheva S."/>
            <person name="Morgado L.N."/>
            <person name="Niskanen T."/>
            <person name="Noordeloos M.E."/>
            <person name="Ohm R.A."/>
            <person name="Ortiz-Santana B."/>
            <person name="Ovrebo C."/>
            <person name="Racz N."/>
            <person name="Riley R."/>
            <person name="Savchenko A."/>
            <person name="Shiryaev A."/>
            <person name="Soop K."/>
            <person name="Spirin V."/>
            <person name="Szebenyi C."/>
            <person name="Tomsovsky M."/>
            <person name="Tulloss R.E."/>
            <person name="Uehling J."/>
            <person name="Grigoriev I.V."/>
            <person name="Vagvolgyi C."/>
            <person name="Papp T."/>
            <person name="Martin F.M."/>
            <person name="Miettinen O."/>
            <person name="Hibbett D.S."/>
            <person name="Nagy L.G."/>
        </authorList>
    </citation>
    <scope>NUCLEOTIDE SEQUENCE [LARGE SCALE GENOMIC DNA]</scope>
    <source>
        <strain evidence="1 2">FP101781</strain>
    </source>
</reference>
<accession>A0A4Y7SS72</accession>
<dbReference type="Proteomes" id="UP000298030">
    <property type="component" value="Unassembled WGS sequence"/>
</dbReference>
<protein>
    <submittedName>
        <fullName evidence="1">Uncharacterized protein</fullName>
    </submittedName>
</protein>
<sequence length="92" mass="9815">MELRSGCAALNLSEAGNPRLRLARTSLGFENSPNYARGSGGEEPDFVVARIGPPIFLPFSLGLHPPLTRIESPRSIVVLPLPVSCSGLTLEM</sequence>
<evidence type="ECO:0000313" key="1">
    <source>
        <dbReference type="EMBL" id="TEB24109.1"/>
    </source>
</evidence>
<name>A0A4Y7SS72_COPMI</name>
<proteinExistence type="predicted"/>
<dbReference type="AlphaFoldDB" id="A0A4Y7SS72"/>
<evidence type="ECO:0000313" key="2">
    <source>
        <dbReference type="Proteomes" id="UP000298030"/>
    </source>
</evidence>
<comment type="caution">
    <text evidence="1">The sequence shown here is derived from an EMBL/GenBank/DDBJ whole genome shotgun (WGS) entry which is preliminary data.</text>
</comment>
<dbReference type="EMBL" id="QPFP01000070">
    <property type="protein sequence ID" value="TEB24109.1"/>
    <property type="molecule type" value="Genomic_DNA"/>
</dbReference>
<gene>
    <name evidence="1" type="ORF">FA13DRAFT_1739468</name>
</gene>